<sequence>MMLAVCTPCARARTQHSTFGIIPPATFPSATICRTPAISISFTRLPGSFRSANIPDTSVSSSSFSAPTAAAISPAAVSALML</sequence>
<proteinExistence type="predicted"/>
<keyword evidence="1" id="KW-0418">Kinase</keyword>
<organism evidence="1">
    <name type="scientific">Arundo donax</name>
    <name type="common">Giant reed</name>
    <name type="synonym">Donax arundinaceus</name>
    <dbReference type="NCBI Taxonomy" id="35708"/>
    <lineage>
        <taxon>Eukaryota</taxon>
        <taxon>Viridiplantae</taxon>
        <taxon>Streptophyta</taxon>
        <taxon>Embryophyta</taxon>
        <taxon>Tracheophyta</taxon>
        <taxon>Spermatophyta</taxon>
        <taxon>Magnoliopsida</taxon>
        <taxon>Liliopsida</taxon>
        <taxon>Poales</taxon>
        <taxon>Poaceae</taxon>
        <taxon>PACMAD clade</taxon>
        <taxon>Arundinoideae</taxon>
        <taxon>Arundineae</taxon>
        <taxon>Arundo</taxon>
    </lineage>
</organism>
<dbReference type="AlphaFoldDB" id="A0A0A9GTE2"/>
<dbReference type="GO" id="GO:0016301">
    <property type="term" value="F:kinase activity"/>
    <property type="evidence" value="ECO:0007669"/>
    <property type="project" value="UniProtKB-KW"/>
</dbReference>
<evidence type="ECO:0000313" key="1">
    <source>
        <dbReference type="EMBL" id="JAE23828.1"/>
    </source>
</evidence>
<name>A0A0A9GTE2_ARUDO</name>
<reference evidence="1" key="1">
    <citation type="submission" date="2014-09" db="EMBL/GenBank/DDBJ databases">
        <authorList>
            <person name="Magalhaes I.L.F."/>
            <person name="Oliveira U."/>
            <person name="Santos F.R."/>
            <person name="Vidigal T.H.D.A."/>
            <person name="Brescovit A.D."/>
            <person name="Santos A.J."/>
        </authorList>
    </citation>
    <scope>NUCLEOTIDE SEQUENCE</scope>
    <source>
        <tissue evidence="1">Shoot tissue taken approximately 20 cm above the soil surface</tissue>
    </source>
</reference>
<dbReference type="EMBL" id="GBRH01174068">
    <property type="protein sequence ID" value="JAE23828.1"/>
    <property type="molecule type" value="Transcribed_RNA"/>
</dbReference>
<protein>
    <submittedName>
        <fullName evidence="1">Acetylglutamate kinase</fullName>
    </submittedName>
</protein>
<keyword evidence="1" id="KW-0808">Transferase</keyword>
<reference evidence="1" key="2">
    <citation type="journal article" date="2015" name="Data Brief">
        <title>Shoot transcriptome of the giant reed, Arundo donax.</title>
        <authorList>
            <person name="Barrero R.A."/>
            <person name="Guerrero F.D."/>
            <person name="Moolhuijzen P."/>
            <person name="Goolsby J.A."/>
            <person name="Tidwell J."/>
            <person name="Bellgard S.E."/>
            <person name="Bellgard M.I."/>
        </authorList>
    </citation>
    <scope>NUCLEOTIDE SEQUENCE</scope>
    <source>
        <tissue evidence="1">Shoot tissue taken approximately 20 cm above the soil surface</tissue>
    </source>
</reference>
<accession>A0A0A9GTE2</accession>